<dbReference type="Pfam" id="PF00621">
    <property type="entry name" value="RhoGEF"/>
    <property type="match status" value="1"/>
</dbReference>
<dbReference type="AlphaFoldDB" id="A0A8C0LWN7"/>
<reference evidence="3" key="2">
    <citation type="submission" date="2025-08" db="UniProtKB">
        <authorList>
            <consortium name="Ensembl"/>
        </authorList>
    </citation>
    <scope>IDENTIFICATION</scope>
</reference>
<feature type="domain" description="DH" evidence="2">
    <location>
        <begin position="618"/>
        <end position="736"/>
    </location>
</feature>
<dbReference type="InterPro" id="IPR001810">
    <property type="entry name" value="F-box_dom"/>
</dbReference>
<sequence length="886" mass="101661">MSAGDSSRKTLEMECFHTRFSAWTPFSNKSLNRQLFQERVALISHWFDLWTNKQRQEFLFTIFLRCSKSQLRCVQDFSERMQVAKLDFSTVLPRFISLYIFSFLNPKDLCAAAQVSWPWKFLTEQDCLWMSKCIRFGWFLPYTPADNEYGAWKHHYIACVSNLDWLTPREAAAIYGTLNEPKTKYEELQEKQREKCLRKLIWEKSALRKKELFKVRPPWVSGTCCSRLLKSKCQPRLSQALKDLRDRGGLHEALEKQLVLASLEALPKQNNLSGSHSYPLLSKKTWHGVHKNDDSSSHASQPHFLLISSRIPAYEIVVASIRTGIISVVYEHSSLTLDSLLYLIEKALDGQKVQSMGIFSDGDSREINLLQGYKIGIKNLLRPEVRDFWEKLGSYVAPEEEGGHVDLFVPLGASGHCSQLTGTFFTAPMGIATGSYQHILSDWLGRPERAPCSIYFSESKLYTWSRVTDFLEDTLKSVRKQLSPLFKELQKNISARIIGQFTFDNMNMANILDNQEISQALADGLMELSKDNSERNVIEDSPQDTKSSLSKNDPNLEMLVKLVSHLQQPPRESGGRDPPRGPQPRRSPAGAPRPRGTSYVSGLSRRHVPGTLFSPGRGRQFLDHLRDRLQEWGPAHCVAEIFLKFGSHYPVVLRTTEKCREMIPAFCAFLKRHDKTIATKMLSLAELLLYPSRRFEEYINLLYALRLHTPAEHVDRGDLTTAIDQIKKYKSYIDQMKQNIRMKDQLPDIQRIVRGCPPLSEENRYLIRVQDVAQLHCCDEAVSFPLRLYEQTCDLSLFLFNDALLVSSRGTLHTPFERTSKSTYQFIASVALHRLLVEDIPDSKYVKNAFILHGPKHEWICATEAEDDKFLWLSVLQSAIKSSMEK</sequence>
<feature type="compositionally biased region" description="Low complexity" evidence="1">
    <location>
        <begin position="584"/>
        <end position="596"/>
    </location>
</feature>
<dbReference type="InterPro" id="IPR035899">
    <property type="entry name" value="DBL_dom_sf"/>
</dbReference>
<organism evidence="3 4">
    <name type="scientific">Canis lupus familiaris</name>
    <name type="common">Dog</name>
    <name type="synonym">Canis familiaris</name>
    <dbReference type="NCBI Taxonomy" id="9615"/>
    <lineage>
        <taxon>Eukaryota</taxon>
        <taxon>Metazoa</taxon>
        <taxon>Chordata</taxon>
        <taxon>Craniata</taxon>
        <taxon>Vertebrata</taxon>
        <taxon>Euteleostomi</taxon>
        <taxon>Mammalia</taxon>
        <taxon>Eutheria</taxon>
        <taxon>Laurasiatheria</taxon>
        <taxon>Carnivora</taxon>
        <taxon>Caniformia</taxon>
        <taxon>Canidae</taxon>
        <taxon>Canis</taxon>
    </lineage>
</organism>
<dbReference type="InterPro" id="IPR011993">
    <property type="entry name" value="PH-like_dom_sf"/>
</dbReference>
<dbReference type="GO" id="GO:0005085">
    <property type="term" value="F:guanyl-nucleotide exchange factor activity"/>
    <property type="evidence" value="ECO:0007669"/>
    <property type="project" value="InterPro"/>
</dbReference>
<dbReference type="PROSITE" id="PS50010">
    <property type="entry name" value="DH_2"/>
    <property type="match status" value="1"/>
</dbReference>
<proteinExistence type="predicted"/>
<name>A0A8C0LWN7_CANLF</name>
<reference evidence="3" key="1">
    <citation type="submission" date="2019-03" db="EMBL/GenBank/DDBJ databases">
        <authorList>
            <person name="Warren W.C."/>
            <person name="Johnson G.S."/>
        </authorList>
    </citation>
    <scope>NUCLEOTIDE SEQUENCE [LARGE SCALE GENOMIC DNA]</scope>
    <source>
        <strain evidence="3">Basenji</strain>
    </source>
</reference>
<feature type="region of interest" description="Disordered" evidence="1">
    <location>
        <begin position="532"/>
        <end position="552"/>
    </location>
</feature>
<dbReference type="InterPro" id="IPR052805">
    <property type="entry name" value="GEF_Ubiquitin-Prot_Reg"/>
</dbReference>
<dbReference type="InterPro" id="IPR000219">
    <property type="entry name" value="DH_dom"/>
</dbReference>
<dbReference type="SUPFAM" id="SSF50729">
    <property type="entry name" value="PH domain-like"/>
    <property type="match status" value="1"/>
</dbReference>
<dbReference type="Gene3D" id="1.20.900.10">
    <property type="entry name" value="Dbl homology (DH) domain"/>
    <property type="match status" value="1"/>
</dbReference>
<dbReference type="PANTHER" id="PTHR46857:SF1">
    <property type="entry name" value="EPITHELIAL CELL-TRANSFORMING SEQUENCE 2 ONCOGENE-LIKE"/>
    <property type="match status" value="1"/>
</dbReference>
<dbReference type="Ensembl" id="ENSCAFT00030003165.1">
    <property type="protein sequence ID" value="ENSCAFP00030002814.1"/>
    <property type="gene ID" value="ENSCAFG00030001735.1"/>
</dbReference>
<evidence type="ECO:0000259" key="2">
    <source>
        <dbReference type="PROSITE" id="PS50010"/>
    </source>
</evidence>
<dbReference type="Proteomes" id="UP000694429">
    <property type="component" value="Chromosome 1"/>
</dbReference>
<dbReference type="SUPFAM" id="SSF81383">
    <property type="entry name" value="F-box domain"/>
    <property type="match status" value="1"/>
</dbReference>
<dbReference type="Gene3D" id="2.30.29.30">
    <property type="entry name" value="Pleckstrin-homology domain (PH domain)/Phosphotyrosine-binding domain (PTB)"/>
    <property type="match status" value="1"/>
</dbReference>
<feature type="region of interest" description="Disordered" evidence="1">
    <location>
        <begin position="566"/>
        <end position="606"/>
    </location>
</feature>
<evidence type="ECO:0000256" key="1">
    <source>
        <dbReference type="SAM" id="MobiDB-lite"/>
    </source>
</evidence>
<dbReference type="CDD" id="cd22173">
    <property type="entry name" value="F-box_ECT2L"/>
    <property type="match status" value="1"/>
</dbReference>
<dbReference type="Gene3D" id="1.20.1280.50">
    <property type="match status" value="1"/>
</dbReference>
<dbReference type="InterPro" id="IPR036047">
    <property type="entry name" value="F-box-like_dom_sf"/>
</dbReference>
<accession>A0A8C0LWN7</accession>
<dbReference type="PANTHER" id="PTHR46857">
    <property type="entry name" value="EPITHELIAL CELL-TRANSFORMING SEQUENCE 2 ONCOGENE-LIKE"/>
    <property type="match status" value="1"/>
</dbReference>
<evidence type="ECO:0000313" key="3">
    <source>
        <dbReference type="Ensembl" id="ENSCAFP00030002814.1"/>
    </source>
</evidence>
<dbReference type="SUPFAM" id="SSF48065">
    <property type="entry name" value="DBL homology domain (DH-domain)"/>
    <property type="match status" value="1"/>
</dbReference>
<evidence type="ECO:0000313" key="4">
    <source>
        <dbReference type="Proteomes" id="UP000694429"/>
    </source>
</evidence>
<protein>
    <recommendedName>
        <fullName evidence="2">DH domain-containing protein</fullName>
    </recommendedName>
</protein>
<dbReference type="Pfam" id="PF12937">
    <property type="entry name" value="F-box-like"/>
    <property type="match status" value="1"/>
</dbReference>